<reference evidence="1" key="1">
    <citation type="submission" date="2022-08" db="EMBL/GenBank/DDBJ databases">
        <authorList>
            <person name="Gutierrez-Valencia J."/>
        </authorList>
    </citation>
    <scope>NUCLEOTIDE SEQUENCE</scope>
</reference>
<dbReference type="EMBL" id="CAMGYJ010000006">
    <property type="protein sequence ID" value="CAI0438113.1"/>
    <property type="molecule type" value="Genomic_DNA"/>
</dbReference>
<evidence type="ECO:0000313" key="1">
    <source>
        <dbReference type="EMBL" id="CAI0438113.1"/>
    </source>
</evidence>
<protein>
    <submittedName>
        <fullName evidence="1">Uncharacterized protein</fullName>
    </submittedName>
</protein>
<sequence>MRLGVVFS</sequence>
<comment type="caution">
    <text evidence="1">The sequence shown here is derived from an EMBL/GenBank/DDBJ whole genome shotgun (WGS) entry which is preliminary data.</text>
</comment>
<organism evidence="1 2">
    <name type="scientific">Linum tenue</name>
    <dbReference type="NCBI Taxonomy" id="586396"/>
    <lineage>
        <taxon>Eukaryota</taxon>
        <taxon>Viridiplantae</taxon>
        <taxon>Streptophyta</taxon>
        <taxon>Embryophyta</taxon>
        <taxon>Tracheophyta</taxon>
        <taxon>Spermatophyta</taxon>
        <taxon>Magnoliopsida</taxon>
        <taxon>eudicotyledons</taxon>
        <taxon>Gunneridae</taxon>
        <taxon>Pentapetalae</taxon>
        <taxon>rosids</taxon>
        <taxon>fabids</taxon>
        <taxon>Malpighiales</taxon>
        <taxon>Linaceae</taxon>
        <taxon>Linum</taxon>
    </lineage>
</organism>
<proteinExistence type="predicted"/>
<keyword evidence="2" id="KW-1185">Reference proteome</keyword>
<dbReference type="Proteomes" id="UP001154282">
    <property type="component" value="Unassembled WGS sequence"/>
</dbReference>
<name>A0AAV0LUG7_9ROSI</name>
<evidence type="ECO:0000313" key="2">
    <source>
        <dbReference type="Proteomes" id="UP001154282"/>
    </source>
</evidence>
<accession>A0AAV0LUG7</accession>
<gene>
    <name evidence="1" type="ORF">LITE_LOCUS25699</name>
</gene>